<evidence type="ECO:0000256" key="2">
    <source>
        <dbReference type="SAM" id="SignalP"/>
    </source>
</evidence>
<gene>
    <name evidence="4" type="primary">LOC125179084</name>
</gene>
<reference evidence="4" key="1">
    <citation type="submission" date="2025-08" db="UniProtKB">
        <authorList>
            <consortium name="RefSeq"/>
        </authorList>
    </citation>
    <scope>IDENTIFICATION</scope>
    <source>
        <tissue evidence="4">Whole organism</tissue>
    </source>
</reference>
<keyword evidence="3" id="KW-1185">Reference proteome</keyword>
<dbReference type="KEGG" id="hazt:125179084"/>
<protein>
    <submittedName>
        <fullName evidence="4">Uncharacterized protein LOC125179084</fullName>
    </submittedName>
</protein>
<evidence type="ECO:0000313" key="3">
    <source>
        <dbReference type="Proteomes" id="UP000694843"/>
    </source>
</evidence>
<accession>A0A979FSN9</accession>
<evidence type="ECO:0000256" key="1">
    <source>
        <dbReference type="SAM" id="Phobius"/>
    </source>
</evidence>
<feature type="chain" id="PRO_5037630709" evidence="2">
    <location>
        <begin position="16"/>
        <end position="241"/>
    </location>
</feature>
<feature type="transmembrane region" description="Helical" evidence="1">
    <location>
        <begin position="103"/>
        <end position="124"/>
    </location>
</feature>
<feature type="signal peptide" evidence="2">
    <location>
        <begin position="1"/>
        <end position="15"/>
    </location>
</feature>
<dbReference type="GeneID" id="125179084"/>
<keyword evidence="1" id="KW-0472">Membrane</keyword>
<dbReference type="AlphaFoldDB" id="A0A979FSN9"/>
<feature type="transmembrane region" description="Helical" evidence="1">
    <location>
        <begin position="39"/>
        <end position="59"/>
    </location>
</feature>
<keyword evidence="2" id="KW-0732">Signal</keyword>
<dbReference type="Proteomes" id="UP000694843">
    <property type="component" value="Unplaced"/>
</dbReference>
<evidence type="ECO:0000313" key="4">
    <source>
        <dbReference type="RefSeq" id="XP_047740193.1"/>
    </source>
</evidence>
<feature type="transmembrane region" description="Helical" evidence="1">
    <location>
        <begin position="130"/>
        <end position="152"/>
    </location>
</feature>
<keyword evidence="1" id="KW-0812">Transmembrane</keyword>
<organism evidence="3 4">
    <name type="scientific">Hyalella azteca</name>
    <name type="common">Amphipod</name>
    <dbReference type="NCBI Taxonomy" id="294128"/>
    <lineage>
        <taxon>Eukaryota</taxon>
        <taxon>Metazoa</taxon>
        <taxon>Ecdysozoa</taxon>
        <taxon>Arthropoda</taxon>
        <taxon>Crustacea</taxon>
        <taxon>Multicrustacea</taxon>
        <taxon>Malacostraca</taxon>
        <taxon>Eumalacostraca</taxon>
        <taxon>Peracarida</taxon>
        <taxon>Amphipoda</taxon>
        <taxon>Senticaudata</taxon>
        <taxon>Talitrida</taxon>
        <taxon>Talitroidea</taxon>
        <taxon>Hyalellidae</taxon>
        <taxon>Hyalella</taxon>
    </lineage>
</organism>
<proteinExistence type="predicted"/>
<dbReference type="RefSeq" id="XP_047740193.1">
    <property type="nucleotide sequence ID" value="XM_047884237.1"/>
</dbReference>
<sequence length="241" mass="27818">MVQFAIMVFITSVLAVPLCMLLPKSLRYYAMPSVFLSTFLPVLQDVYLSIFIWSINAGYQTLEEQVRSQTLWSQDYVTELATHWISLKKLLFFHNSIFRRTTFVRLILFTAQMMSYLVTITTYQQSSECLPLFVCTLIFMIELLHMGLAFALSEILHSPMLTDDVREPLQVLLTRVEAQPAEVEVWGMKRLGSSSMTRQLNIVISVFVLMLQLQPQYSIQDFVWPEGLSYFDRCYSPSSSG</sequence>
<name>A0A979FSN9_HYAAZ</name>
<keyword evidence="1" id="KW-1133">Transmembrane helix</keyword>